<keyword evidence="1" id="KW-0134">Cell wall</keyword>
<dbReference type="NCBIfam" id="TIGR01167">
    <property type="entry name" value="LPXTG_anchor"/>
    <property type="match status" value="1"/>
</dbReference>
<dbReference type="Pfam" id="PF18202">
    <property type="entry name" value="TQ"/>
    <property type="match status" value="2"/>
</dbReference>
<name>A0A6C2C813_9LACO</name>
<feature type="compositionally biased region" description="Polar residues" evidence="5">
    <location>
        <begin position="443"/>
        <end position="457"/>
    </location>
</feature>
<evidence type="ECO:0000256" key="5">
    <source>
        <dbReference type="SAM" id="MobiDB-lite"/>
    </source>
</evidence>
<feature type="domain" description="T-Q ester bond containing" evidence="10">
    <location>
        <begin position="324"/>
        <end position="444"/>
    </location>
</feature>
<dbReference type="Pfam" id="PF08341">
    <property type="entry name" value="TED"/>
    <property type="match status" value="1"/>
</dbReference>
<evidence type="ECO:0000313" key="12">
    <source>
        <dbReference type="Proteomes" id="UP000371977"/>
    </source>
</evidence>
<dbReference type="NCBIfam" id="NF033903">
    <property type="entry name" value="VaFE_rpt"/>
    <property type="match status" value="2"/>
</dbReference>
<evidence type="ECO:0000256" key="7">
    <source>
        <dbReference type="SAM" id="SignalP"/>
    </source>
</evidence>
<comment type="caution">
    <text evidence="11">The sequence shown here is derived from an EMBL/GenBank/DDBJ whole genome shotgun (WGS) entry which is preliminary data.</text>
</comment>
<feature type="chain" id="PRO_5038796832" evidence="7">
    <location>
        <begin position="26"/>
        <end position="610"/>
    </location>
</feature>
<feature type="region of interest" description="Disordered" evidence="5">
    <location>
        <begin position="443"/>
        <end position="465"/>
    </location>
</feature>
<evidence type="ECO:0000256" key="1">
    <source>
        <dbReference type="ARBA" id="ARBA00022512"/>
    </source>
</evidence>
<feature type="signal peptide" evidence="7">
    <location>
        <begin position="1"/>
        <end position="25"/>
    </location>
</feature>
<evidence type="ECO:0000256" key="4">
    <source>
        <dbReference type="ARBA" id="ARBA00023088"/>
    </source>
</evidence>
<evidence type="ECO:0000256" key="3">
    <source>
        <dbReference type="ARBA" id="ARBA00022729"/>
    </source>
</evidence>
<feature type="domain" description="Thioester" evidence="9">
    <location>
        <begin position="93"/>
        <end position="184"/>
    </location>
</feature>
<dbReference type="Gene3D" id="2.60.40.3930">
    <property type="match status" value="2"/>
</dbReference>
<dbReference type="InterPro" id="IPR019931">
    <property type="entry name" value="LPXTG_anchor"/>
</dbReference>
<feature type="domain" description="Gram-positive cocci surface proteins LPxTG" evidence="8">
    <location>
        <begin position="573"/>
        <end position="607"/>
    </location>
</feature>
<evidence type="ECO:0000259" key="9">
    <source>
        <dbReference type="Pfam" id="PF08341"/>
    </source>
</evidence>
<evidence type="ECO:0000313" key="11">
    <source>
        <dbReference type="EMBL" id="TYC50064.1"/>
    </source>
</evidence>
<feature type="domain" description="T-Q ester bond containing" evidence="10">
    <location>
        <begin position="452"/>
        <end position="572"/>
    </location>
</feature>
<keyword evidence="6" id="KW-0472">Membrane</keyword>
<dbReference type="Proteomes" id="UP000371977">
    <property type="component" value="Unassembled WGS sequence"/>
</dbReference>
<dbReference type="InterPro" id="IPR013552">
    <property type="entry name" value="Thioester_dom"/>
</dbReference>
<dbReference type="InterPro" id="IPR041100">
    <property type="entry name" value="TQ"/>
</dbReference>
<accession>A0A6C2C813</accession>
<keyword evidence="12" id="KW-1185">Reference proteome</keyword>
<keyword evidence="6" id="KW-0812">Transmembrane</keyword>
<dbReference type="EMBL" id="SDGZ01000010">
    <property type="protein sequence ID" value="TYC50064.1"/>
    <property type="molecule type" value="Genomic_DNA"/>
</dbReference>
<gene>
    <name evidence="11" type="ORF">ESZ50_03140</name>
</gene>
<dbReference type="Pfam" id="PF00746">
    <property type="entry name" value="Gram_pos_anchor"/>
    <property type="match status" value="1"/>
</dbReference>
<reference evidence="11 12" key="1">
    <citation type="submission" date="2019-01" db="EMBL/GenBank/DDBJ databases">
        <title>Weissella sp. nov., a novel lactic acid bacterium isolated from animal feces.</title>
        <authorList>
            <person name="Wang L.-T."/>
        </authorList>
    </citation>
    <scope>NUCLEOTIDE SEQUENCE [LARGE SCALE GENOMIC DNA]</scope>
    <source>
        <strain evidence="11 12">8H-2</strain>
    </source>
</reference>
<evidence type="ECO:0000256" key="2">
    <source>
        <dbReference type="ARBA" id="ARBA00022525"/>
    </source>
</evidence>
<dbReference type="RefSeq" id="WP_148622145.1">
    <property type="nucleotide sequence ID" value="NZ_SDGZ01000010.1"/>
</dbReference>
<dbReference type="OrthoDB" id="2295014at2"/>
<keyword evidence="2" id="KW-0964">Secreted</keyword>
<keyword evidence="3 7" id="KW-0732">Signal</keyword>
<organism evidence="11 12">
    <name type="scientific">Weissella muntiaci</name>
    <dbReference type="NCBI Taxonomy" id="2508881"/>
    <lineage>
        <taxon>Bacteria</taxon>
        <taxon>Bacillati</taxon>
        <taxon>Bacillota</taxon>
        <taxon>Bacilli</taxon>
        <taxon>Lactobacillales</taxon>
        <taxon>Lactobacillaceae</taxon>
        <taxon>Weissella</taxon>
    </lineage>
</organism>
<evidence type="ECO:0000259" key="8">
    <source>
        <dbReference type="Pfam" id="PF00746"/>
    </source>
</evidence>
<sequence>MKKWFGVAGTAIVLAQVLISPLTGAKVSAADLTGTKQFEPVTWSNGTWSDGISTGGSYLNIDNNGIITGFAKDQDGNEWNGQKFKNITDNSLAYCLNFSEMTPDGESNPVDDLTNTQKKELSNLLKLGYTEIGTTVYKGQGVTTLSNIDAFTATQWMVHKIIPTEDMSKFTITNPQLAAATENLSKWVDEDLSITLTKTSTDDSHSQMFKLAAPHDLTGKAKLTLDKDVSGATVTVDGKTTNISSTEGPEVDVPSTITLNIPSGTATNSATLIATGGTTEFTFMKYDRPSAGQQQALVIGDKTVGKDEVAKAPFNWSTEVPAVPEIHTTAVDNSDGDKDIEHSNNVSIKDSVSYTNLTPGESYQVTGTLMDKTTGKELIVNGKTITTSKDFIPTSVNGTVDVIFNFDASNLAGKDLVVFEKLAINGSVVAVHEDMNDVGQTVSVKPNQPTMPSIRTTATDKMDGDKSIDATNNVTIVDKVEYTNLTPGQRYTVSGKLMDKSTNTPLVINGQEITGTATFLATAVDGSVNVEFNFDASNLGGKDLVVFENLETDGSVIATHADINDSGQTVNVKAVSELPNTGMVATAWLSILGLVVIIGLSVFAFKKETK</sequence>
<evidence type="ECO:0000259" key="10">
    <source>
        <dbReference type="Pfam" id="PF18202"/>
    </source>
</evidence>
<keyword evidence="4" id="KW-0572">Peptidoglycan-anchor</keyword>
<proteinExistence type="predicted"/>
<feature type="transmembrane region" description="Helical" evidence="6">
    <location>
        <begin position="585"/>
        <end position="605"/>
    </location>
</feature>
<protein>
    <submittedName>
        <fullName evidence="11">LPXTG cell wall anchor domain-containing protein</fullName>
    </submittedName>
</protein>
<keyword evidence="6" id="KW-1133">Transmembrane helix</keyword>
<dbReference type="AlphaFoldDB" id="A0A6C2C813"/>
<evidence type="ECO:0000256" key="6">
    <source>
        <dbReference type="SAM" id="Phobius"/>
    </source>
</evidence>